<dbReference type="SUPFAM" id="SSF55718">
    <property type="entry name" value="SCP-like"/>
    <property type="match status" value="1"/>
</dbReference>
<organism evidence="2">
    <name type="scientific">Musca domestica</name>
    <name type="common">House fly</name>
    <dbReference type="NCBI Taxonomy" id="7370"/>
    <lineage>
        <taxon>Eukaryota</taxon>
        <taxon>Metazoa</taxon>
        <taxon>Ecdysozoa</taxon>
        <taxon>Arthropoda</taxon>
        <taxon>Hexapoda</taxon>
        <taxon>Insecta</taxon>
        <taxon>Pterygota</taxon>
        <taxon>Neoptera</taxon>
        <taxon>Endopterygota</taxon>
        <taxon>Diptera</taxon>
        <taxon>Brachycera</taxon>
        <taxon>Muscomorpha</taxon>
        <taxon>Muscoidea</taxon>
        <taxon>Muscidae</taxon>
        <taxon>Musca</taxon>
    </lineage>
</organism>
<dbReference type="GO" id="GO:0005829">
    <property type="term" value="C:cytosol"/>
    <property type="evidence" value="ECO:0007669"/>
    <property type="project" value="TreeGrafter"/>
</dbReference>
<accession>A0A1I8N1Q8</accession>
<dbReference type="PANTHER" id="PTHR10094">
    <property type="entry name" value="STEROL CARRIER PROTEIN 2 SCP-2 FAMILY PROTEIN"/>
    <property type="match status" value="1"/>
</dbReference>
<proteinExistence type="predicted"/>
<dbReference type="VEuPathDB" id="VectorBase:MDOMA2_004388"/>
<dbReference type="EnsemblMetazoa" id="MDOA010632-RB">
    <property type="protein sequence ID" value="MDOA010632-PB"/>
    <property type="gene ID" value="MDOA010632"/>
</dbReference>
<dbReference type="Pfam" id="PF02036">
    <property type="entry name" value="SCP2"/>
    <property type="match status" value="1"/>
</dbReference>
<dbReference type="InterPro" id="IPR036527">
    <property type="entry name" value="SCP2_sterol-bd_dom_sf"/>
</dbReference>
<dbReference type="VEuPathDB" id="VectorBase:MDOA010632"/>
<dbReference type="InterPro" id="IPR003033">
    <property type="entry name" value="SCP2_sterol-bd_dom"/>
</dbReference>
<name>A0A1I8N1Q8_MUSDO</name>
<dbReference type="Gene3D" id="3.30.1050.10">
    <property type="entry name" value="SCP2 sterol-binding domain"/>
    <property type="match status" value="1"/>
</dbReference>
<dbReference type="STRING" id="7370.A0A1I8N1Q8"/>
<reference evidence="2" key="1">
    <citation type="submission" date="2020-05" db="UniProtKB">
        <authorList>
            <consortium name="EnsemblMetazoa"/>
        </authorList>
    </citation>
    <scope>IDENTIFICATION</scope>
    <source>
        <strain evidence="2">Aabys</strain>
    </source>
</reference>
<feature type="domain" description="SCP2" evidence="1">
    <location>
        <begin position="65"/>
        <end position="153"/>
    </location>
</feature>
<dbReference type="eggNOG" id="KOG4170">
    <property type="taxonomic scope" value="Eukaryota"/>
</dbReference>
<sequence length="162" mass="18626">MYNSYNQHLIAGQNKSLVYHRHWANKQQILFSAKKYFCNLLSSTNIGVKMKSDEIIDKMRNKLQESDPSNRSVTNVFQFHFTDSDGNLIKSMVFDFKELNIYEGTCTDADAEITVSDENFYLVGSKATTFDDLLANNNVKIDGDAEAFNKLKEKFRLNAKKE</sequence>
<dbReference type="AlphaFoldDB" id="A0A1I8N1Q8"/>
<evidence type="ECO:0000313" key="2">
    <source>
        <dbReference type="EnsemblMetazoa" id="MDOA010632-PB"/>
    </source>
</evidence>
<dbReference type="PANTHER" id="PTHR10094:SF32">
    <property type="entry name" value="EUCALYPTUS, ISOFORM B"/>
    <property type="match status" value="1"/>
</dbReference>
<protein>
    <recommendedName>
        <fullName evidence="1">SCP2 domain-containing protein</fullName>
    </recommendedName>
</protein>
<evidence type="ECO:0000259" key="1">
    <source>
        <dbReference type="Pfam" id="PF02036"/>
    </source>
</evidence>